<reference evidence="1 2" key="1">
    <citation type="submission" date="2018-09" db="EMBL/GenBank/DDBJ databases">
        <title>Genomic investigation of the strawberry pathogen Phytophthora fragariae indicates pathogenicity is determined by transcriptional variation in three key races.</title>
        <authorList>
            <person name="Adams T.M."/>
            <person name="Armitage A.D."/>
            <person name="Sobczyk M.K."/>
            <person name="Bates H.J."/>
            <person name="Dunwell J.M."/>
            <person name="Nellist C.F."/>
            <person name="Harrison R.J."/>
        </authorList>
    </citation>
    <scope>NUCLEOTIDE SEQUENCE [LARGE SCALE GENOMIC DNA]</scope>
    <source>
        <strain evidence="1 2">SCRP324</strain>
    </source>
</reference>
<dbReference type="OrthoDB" id="438224at2759"/>
<gene>
    <name evidence="1" type="ORF">PR002_g4542</name>
</gene>
<proteinExistence type="predicted"/>
<evidence type="ECO:0000313" key="2">
    <source>
        <dbReference type="Proteomes" id="UP000435112"/>
    </source>
</evidence>
<protein>
    <submittedName>
        <fullName evidence="1">Uncharacterized protein</fullName>
    </submittedName>
</protein>
<name>A0A6A3NJ41_9STRA</name>
<evidence type="ECO:0000313" key="1">
    <source>
        <dbReference type="EMBL" id="KAE9041262.1"/>
    </source>
</evidence>
<dbReference type="AlphaFoldDB" id="A0A6A3NJ41"/>
<organism evidence="1 2">
    <name type="scientific">Phytophthora rubi</name>
    <dbReference type="NCBI Taxonomy" id="129364"/>
    <lineage>
        <taxon>Eukaryota</taxon>
        <taxon>Sar</taxon>
        <taxon>Stramenopiles</taxon>
        <taxon>Oomycota</taxon>
        <taxon>Peronosporomycetes</taxon>
        <taxon>Peronosporales</taxon>
        <taxon>Peronosporaceae</taxon>
        <taxon>Phytophthora</taxon>
    </lineage>
</organism>
<accession>A0A6A3NJ41</accession>
<dbReference type="EMBL" id="QXFU01000178">
    <property type="protein sequence ID" value="KAE9041262.1"/>
    <property type="molecule type" value="Genomic_DNA"/>
</dbReference>
<sequence>MNHFGYRGKRISDLSAVDEEAFGYEGIGILVVSGVPELSAKRGDLLPLAFAFANLPDNIKPKFELPKFELPEAFYNFG</sequence>
<dbReference type="Proteomes" id="UP000435112">
    <property type="component" value="Unassembled WGS sequence"/>
</dbReference>
<comment type="caution">
    <text evidence="1">The sequence shown here is derived from an EMBL/GenBank/DDBJ whole genome shotgun (WGS) entry which is preliminary data.</text>
</comment>